<dbReference type="EMBL" id="KY487850">
    <property type="protein sequence ID" value="AUM61768.1"/>
    <property type="molecule type" value="Genomic_DNA"/>
</dbReference>
<dbReference type="InterPro" id="IPR029053">
    <property type="entry name" value="Viral_coat"/>
</dbReference>
<gene>
    <name evidence="1" type="primary">Cap</name>
</gene>
<reference evidence="1" key="1">
    <citation type="submission" date="2017-01" db="EMBL/GenBank/DDBJ databases">
        <title>High-throughput sequencing uncovers low homogeneity in the biogeography of single-stranded DNA viruses.</title>
        <authorList>
            <person name="Pearson V.M."/>
            <person name="Rokyta D.R."/>
        </authorList>
    </citation>
    <scope>NUCLEOTIDE SEQUENCE</scope>
</reference>
<protein>
    <submittedName>
        <fullName evidence="1">Capsid</fullName>
    </submittedName>
</protein>
<proteinExistence type="predicted"/>
<accession>A0A2K9LSB4</accession>
<name>A0A2K9LSB4_9VIRU</name>
<evidence type="ECO:0000313" key="1">
    <source>
        <dbReference type="EMBL" id="AUM61768.1"/>
    </source>
</evidence>
<dbReference type="Gene3D" id="2.60.120.20">
    <property type="match status" value="1"/>
</dbReference>
<organism evidence="1">
    <name type="scientific">uncultured virus</name>
    <dbReference type="NCBI Taxonomy" id="340016"/>
    <lineage>
        <taxon>Viruses</taxon>
        <taxon>environmental samples</taxon>
    </lineage>
</organism>
<sequence>MARKTFKRRRLARKHPVMRAVAKQVVKTALRSTVERKRFNILPLDLSMGATTFYQINPMQAIVEGVEDYRRIGDKISNVRLQMGLMYYHVGTAPLGAQLWQGSKLRVLIVKSRRQLTPGGVVTDWKNEDPISGQLPGLFLNAYQSTSSPVDTHNYTVLYDKTLAPSSTPNGGGNFGIPVVHRFSKTLAKSFRYVEGTSFGKFSNIYVIVSASGVTGGNNDTIGRLQTAAAISWTDA</sequence>